<dbReference type="STRING" id="246404.A0A507FL80"/>
<feature type="transmembrane region" description="Helical" evidence="10">
    <location>
        <begin position="361"/>
        <end position="385"/>
    </location>
</feature>
<evidence type="ECO:0000256" key="3">
    <source>
        <dbReference type="ARBA" id="ARBA00022475"/>
    </source>
</evidence>
<comment type="similarity">
    <text evidence="7">Belongs to the fluoride channel Fluc/FEX (TC 1.A.43) family.</text>
</comment>
<evidence type="ECO:0000256" key="7">
    <source>
        <dbReference type="ARBA" id="ARBA00035120"/>
    </source>
</evidence>
<feature type="transmembrane region" description="Helical" evidence="10">
    <location>
        <begin position="293"/>
        <end position="316"/>
    </location>
</feature>
<feature type="compositionally biased region" description="Low complexity" evidence="9">
    <location>
        <begin position="555"/>
        <end position="566"/>
    </location>
</feature>
<feature type="transmembrane region" description="Helical" evidence="10">
    <location>
        <begin position="103"/>
        <end position="120"/>
    </location>
</feature>
<dbReference type="InterPro" id="IPR003691">
    <property type="entry name" value="FluC"/>
</dbReference>
<comment type="subcellular location">
    <subcellularLocation>
        <location evidence="2">Cell membrane</location>
        <topology evidence="2">Multi-pass membrane protein</topology>
    </subcellularLocation>
</comment>
<dbReference type="PANTHER" id="PTHR28259">
    <property type="entry name" value="FLUORIDE EXPORT PROTEIN 1-RELATED"/>
    <property type="match status" value="1"/>
</dbReference>
<comment type="catalytic activity">
    <reaction evidence="8">
        <text>fluoride(in) = fluoride(out)</text>
        <dbReference type="Rhea" id="RHEA:76159"/>
        <dbReference type="ChEBI" id="CHEBI:17051"/>
    </reaction>
    <physiologicalReaction direction="left-to-right" evidence="8">
        <dbReference type="Rhea" id="RHEA:76160"/>
    </physiologicalReaction>
</comment>
<comment type="caution">
    <text evidence="11">The sequence shown here is derived from an EMBL/GenBank/DDBJ whole genome shotgun (WGS) entry which is preliminary data.</text>
</comment>
<evidence type="ECO:0000256" key="4">
    <source>
        <dbReference type="ARBA" id="ARBA00022692"/>
    </source>
</evidence>
<evidence type="ECO:0000313" key="12">
    <source>
        <dbReference type="Proteomes" id="UP000320333"/>
    </source>
</evidence>
<feature type="transmembrane region" description="Helical" evidence="10">
    <location>
        <begin position="233"/>
        <end position="255"/>
    </location>
</feature>
<feature type="compositionally biased region" description="Basic and acidic residues" evidence="9">
    <location>
        <begin position="567"/>
        <end position="582"/>
    </location>
</feature>
<dbReference type="GO" id="GO:0005886">
    <property type="term" value="C:plasma membrane"/>
    <property type="evidence" value="ECO:0007669"/>
    <property type="project" value="UniProtKB-SubCell"/>
</dbReference>
<keyword evidence="3" id="KW-1003">Cell membrane</keyword>
<sequence length="857" mass="92139">MAADVRGQHPRKESLPRDSLYYRRSIDGPDAMVPDALMGFYQNPVPPNANKLLDDAFAGLPSINPAEEERFWPTLGLIVFFSILGALVRVGVVQLNTFPNEPVFPLVWAQIVGCLIYGFCASRKKEIASISFPLYVGLTTGLCGTITTFSSFMETTFRNLVGSPTYSSLGTHVVFVNVIAAISVVGVTLGMAVVSVLFGNTISKILPENSRLLLKSQYEVPSRSIFSLRGMDAFDWASLFLGIAAWAAAIVVLVISRNYMYFLGTNLAFTCVLAPIGSIIRWQLARLNKTWKLFPVGTFTANILGTTIRAICSMLLIRLDAGHMSPVFLSAITGIKDGFCGGLTTLSTLANEIMNLPPISAVLYTTASIAASQIIIGAVIFPFALPPSVVPFLVSMPPIELCSSYKYTCDHFLYRIGCPAVQWTSRSCSLAGDLTTLNGTCTCGNLDVSKRIQESLLDMQLKPYLPALFNTTVMQGVFAAAVIEAAPKKPGVDANAPVSFAKPFGSRRDGLRSHEEDDSLETVAVENGIINRAAVESTVASNKGKLAVEEPTKGKSSSEATASAKSVSEKASAKEAASKDTLESTTKAASTESASTQFVLQNIGSVPHMTVDICSSYANACSHLLDSVQCLPKLRQIKSCKTAGNAATFEGACLCGKMDASERVAELIMDSQVKGDIPFTKVHQPPLTVNGNWSISICPTYQRTCDSLMQRLSCPKAQITNTACEGTAQTQDKFVGECGCGEFDAGGRVFEDIIDNDVKPQIKDFVWESTKFTFWKTIDFCPTYTSVCSEFHARVGCPLNLQVNNACNDGLTVQAYKGECACGAMDAGERVMELITDFIVVPILPAIASPGAILINS</sequence>
<keyword evidence="12" id="KW-1185">Reference proteome</keyword>
<dbReference type="AlphaFoldDB" id="A0A507FL80"/>
<evidence type="ECO:0000256" key="6">
    <source>
        <dbReference type="ARBA" id="ARBA00023136"/>
    </source>
</evidence>
<comment type="function">
    <text evidence="1">Fluoride channel required for the rapid expulsion of cytoplasmic fluoride.</text>
</comment>
<feature type="transmembrane region" description="Helical" evidence="10">
    <location>
        <begin position="328"/>
        <end position="349"/>
    </location>
</feature>
<dbReference type="EMBL" id="QEAP01000054">
    <property type="protein sequence ID" value="TPX76188.1"/>
    <property type="molecule type" value="Genomic_DNA"/>
</dbReference>
<organism evidence="11 12">
    <name type="scientific">Chytriomyces confervae</name>
    <dbReference type="NCBI Taxonomy" id="246404"/>
    <lineage>
        <taxon>Eukaryota</taxon>
        <taxon>Fungi</taxon>
        <taxon>Fungi incertae sedis</taxon>
        <taxon>Chytridiomycota</taxon>
        <taxon>Chytridiomycota incertae sedis</taxon>
        <taxon>Chytridiomycetes</taxon>
        <taxon>Chytridiales</taxon>
        <taxon>Chytriomycetaceae</taxon>
        <taxon>Chytriomyces</taxon>
    </lineage>
</organism>
<evidence type="ECO:0000256" key="2">
    <source>
        <dbReference type="ARBA" id="ARBA00004651"/>
    </source>
</evidence>
<dbReference type="GO" id="GO:1903425">
    <property type="term" value="F:fluoride transmembrane transporter activity"/>
    <property type="evidence" value="ECO:0007669"/>
    <property type="project" value="TreeGrafter"/>
</dbReference>
<name>A0A507FL80_9FUNG</name>
<evidence type="ECO:0000256" key="1">
    <source>
        <dbReference type="ARBA" id="ARBA00002598"/>
    </source>
</evidence>
<keyword evidence="5 10" id="KW-1133">Transmembrane helix</keyword>
<protein>
    <submittedName>
        <fullName evidence="11">Uncharacterized protein</fullName>
    </submittedName>
</protein>
<dbReference type="PANTHER" id="PTHR28259:SF1">
    <property type="entry name" value="FLUORIDE EXPORT PROTEIN 1-RELATED"/>
    <property type="match status" value="1"/>
</dbReference>
<gene>
    <name evidence="11" type="ORF">CcCBS67573_g02546</name>
</gene>
<evidence type="ECO:0000256" key="10">
    <source>
        <dbReference type="SAM" id="Phobius"/>
    </source>
</evidence>
<evidence type="ECO:0000313" key="11">
    <source>
        <dbReference type="EMBL" id="TPX76188.1"/>
    </source>
</evidence>
<evidence type="ECO:0000256" key="5">
    <source>
        <dbReference type="ARBA" id="ARBA00022989"/>
    </source>
</evidence>
<feature type="transmembrane region" description="Helical" evidence="10">
    <location>
        <begin position="132"/>
        <end position="153"/>
    </location>
</feature>
<accession>A0A507FL80</accession>
<keyword evidence="4 10" id="KW-0812">Transmembrane</keyword>
<dbReference type="OrthoDB" id="409792at2759"/>
<dbReference type="Proteomes" id="UP000320333">
    <property type="component" value="Unassembled WGS sequence"/>
</dbReference>
<keyword evidence="6 10" id="KW-0472">Membrane</keyword>
<feature type="transmembrane region" description="Helical" evidence="10">
    <location>
        <begin position="261"/>
        <end position="281"/>
    </location>
</feature>
<feature type="transmembrane region" description="Helical" evidence="10">
    <location>
        <begin position="173"/>
        <end position="198"/>
    </location>
</feature>
<evidence type="ECO:0000256" key="9">
    <source>
        <dbReference type="SAM" id="MobiDB-lite"/>
    </source>
</evidence>
<feature type="region of interest" description="Disordered" evidence="9">
    <location>
        <begin position="546"/>
        <end position="590"/>
    </location>
</feature>
<evidence type="ECO:0000256" key="8">
    <source>
        <dbReference type="ARBA" id="ARBA00035585"/>
    </source>
</evidence>
<dbReference type="Pfam" id="PF02537">
    <property type="entry name" value="CRCB"/>
    <property type="match status" value="2"/>
</dbReference>
<proteinExistence type="inferred from homology"/>
<reference evidence="11 12" key="1">
    <citation type="journal article" date="2019" name="Sci. Rep.">
        <title>Comparative genomics of chytrid fungi reveal insights into the obligate biotrophic and pathogenic lifestyle of Synchytrium endobioticum.</title>
        <authorList>
            <person name="van de Vossenberg B.T.L.H."/>
            <person name="Warris S."/>
            <person name="Nguyen H.D.T."/>
            <person name="van Gent-Pelzer M.P.E."/>
            <person name="Joly D.L."/>
            <person name="van de Geest H.C."/>
            <person name="Bonants P.J.M."/>
            <person name="Smith D.S."/>
            <person name="Levesque C.A."/>
            <person name="van der Lee T.A.J."/>
        </authorList>
    </citation>
    <scope>NUCLEOTIDE SEQUENCE [LARGE SCALE GENOMIC DNA]</scope>
    <source>
        <strain evidence="11 12">CBS 675.73</strain>
    </source>
</reference>
<feature type="transmembrane region" description="Helical" evidence="10">
    <location>
        <begin position="71"/>
        <end position="91"/>
    </location>
</feature>